<evidence type="ECO:0000259" key="5">
    <source>
        <dbReference type="PROSITE" id="PS50975"/>
    </source>
</evidence>
<comment type="caution">
    <text evidence="6">The sequence shown here is derived from an EMBL/GenBank/DDBJ whole genome shotgun (WGS) entry which is preliminary data.</text>
</comment>
<dbReference type="GO" id="GO:0016874">
    <property type="term" value="F:ligase activity"/>
    <property type="evidence" value="ECO:0007669"/>
    <property type="project" value="UniProtKB-KW"/>
</dbReference>
<dbReference type="SUPFAM" id="SSF56059">
    <property type="entry name" value="Glutathione synthetase ATP-binding domain-like"/>
    <property type="match status" value="1"/>
</dbReference>
<keyword evidence="3 4" id="KW-0067">ATP-binding</keyword>
<dbReference type="InterPro" id="IPR052032">
    <property type="entry name" value="ATP-dep_AA_Ligase"/>
</dbReference>
<dbReference type="Gene3D" id="3.30.1490.20">
    <property type="entry name" value="ATP-grasp fold, A domain"/>
    <property type="match status" value="1"/>
</dbReference>
<accession>A0A9D9HNI2</accession>
<feature type="domain" description="ATP-grasp" evidence="5">
    <location>
        <begin position="111"/>
        <end position="304"/>
    </location>
</feature>
<evidence type="ECO:0000256" key="3">
    <source>
        <dbReference type="ARBA" id="ARBA00022840"/>
    </source>
</evidence>
<evidence type="ECO:0000313" key="6">
    <source>
        <dbReference type="EMBL" id="MBO8456988.1"/>
    </source>
</evidence>
<dbReference type="AlphaFoldDB" id="A0A9D9HNI2"/>
<proteinExistence type="predicted"/>
<dbReference type="GO" id="GO:0046872">
    <property type="term" value="F:metal ion binding"/>
    <property type="evidence" value="ECO:0007669"/>
    <property type="project" value="InterPro"/>
</dbReference>
<protein>
    <submittedName>
        <fullName evidence="6">ATP-grasp domain-containing protein</fullName>
    </submittedName>
</protein>
<evidence type="ECO:0000256" key="2">
    <source>
        <dbReference type="ARBA" id="ARBA00022741"/>
    </source>
</evidence>
<sequence length="566" mass="61590">MKKAILILGAGPMQIPAIDEAKKAGFYVAVVDGNPSAPGGVLADEFNPVDLKDLKGLLDYGRKLKSCKNLAGVFTCATDFSASVAYLTENLGLPGHSYESALNATDKSRMRECFKKAGVPSPLFTKVTGKTSLEPLMEKIGFPMVIKPVDNMGARGCSLVRNCNELKQAVDSALKYSRSGTCICESYMDGPEFSVDALVVNEKIYITGFAKRHIYFEPFFVELGHTIPCEVSPAVYRELIDVFEKGIRALGLSWGAAKGDLKYTSKGAMIGEIAGRLSGGYMSGWTYPESSGVNLIKQALKLAVGNTDLELTPGKKLFCAERAWISIPGIVRKVTSPLISFGGIPKVMPDSGLSCEEINNIKAVIPRAKAGDRVVFPRNNVEKCGNVIVTGKNTEECEHLAKKLCSSILISLEPGVKETGDFLCSVIEIRGGKDGGKKAFPPLAFPFGKKEPEIIKALLGLELYKGSFPEKVENKIQSPKIFIAPVPDFFQEYMEKPDFCCWNNLPFSDTINRVMKEHSVSFHDCPGQIDSGCIVLNGYFYRALAAGGLQAVDWVINCIKRGIKPW</sequence>
<dbReference type="InterPro" id="IPR013815">
    <property type="entry name" value="ATP_grasp_subdomain_1"/>
</dbReference>
<name>A0A9D9HNI2_9SPIR</name>
<dbReference type="Pfam" id="PF13535">
    <property type="entry name" value="ATP-grasp_4"/>
    <property type="match status" value="1"/>
</dbReference>
<evidence type="ECO:0000256" key="1">
    <source>
        <dbReference type="ARBA" id="ARBA00022598"/>
    </source>
</evidence>
<keyword evidence="1" id="KW-0436">Ligase</keyword>
<dbReference type="GO" id="GO:0005524">
    <property type="term" value="F:ATP binding"/>
    <property type="evidence" value="ECO:0007669"/>
    <property type="project" value="UniProtKB-UniRule"/>
</dbReference>
<reference evidence="6" key="1">
    <citation type="submission" date="2020-10" db="EMBL/GenBank/DDBJ databases">
        <authorList>
            <person name="Gilroy R."/>
        </authorList>
    </citation>
    <scope>NUCLEOTIDE SEQUENCE</scope>
    <source>
        <strain evidence="6">10532</strain>
    </source>
</reference>
<keyword evidence="2 4" id="KW-0547">Nucleotide-binding</keyword>
<dbReference type="PANTHER" id="PTHR43585:SF2">
    <property type="entry name" value="ATP-GRASP ENZYME FSQD"/>
    <property type="match status" value="1"/>
</dbReference>
<dbReference type="EMBL" id="JADIMM010000023">
    <property type="protein sequence ID" value="MBO8456988.1"/>
    <property type="molecule type" value="Genomic_DNA"/>
</dbReference>
<evidence type="ECO:0000256" key="4">
    <source>
        <dbReference type="PROSITE-ProRule" id="PRU00409"/>
    </source>
</evidence>
<gene>
    <name evidence="6" type="ORF">IAA81_02020</name>
</gene>
<dbReference type="InterPro" id="IPR040570">
    <property type="entry name" value="LAL_C2"/>
</dbReference>
<dbReference type="Gene3D" id="3.40.50.20">
    <property type="match status" value="1"/>
</dbReference>
<organism evidence="6 7">
    <name type="scientific">Candidatus Gallitreponema excrementavium</name>
    <dbReference type="NCBI Taxonomy" id="2840840"/>
    <lineage>
        <taxon>Bacteria</taxon>
        <taxon>Pseudomonadati</taxon>
        <taxon>Spirochaetota</taxon>
        <taxon>Spirochaetia</taxon>
        <taxon>Spirochaetales</taxon>
        <taxon>Candidatus Gallitreponema</taxon>
    </lineage>
</organism>
<dbReference type="Gene3D" id="3.30.470.20">
    <property type="entry name" value="ATP-grasp fold, B domain"/>
    <property type="match status" value="1"/>
</dbReference>
<dbReference type="PROSITE" id="PS50975">
    <property type="entry name" value="ATP_GRASP"/>
    <property type="match status" value="1"/>
</dbReference>
<evidence type="ECO:0000313" key="7">
    <source>
        <dbReference type="Proteomes" id="UP000823638"/>
    </source>
</evidence>
<dbReference type="PANTHER" id="PTHR43585">
    <property type="entry name" value="FUMIPYRROLE BIOSYNTHESIS PROTEIN C"/>
    <property type="match status" value="1"/>
</dbReference>
<reference evidence="6" key="2">
    <citation type="journal article" date="2021" name="PeerJ">
        <title>Extensive microbial diversity within the chicken gut microbiome revealed by metagenomics and culture.</title>
        <authorList>
            <person name="Gilroy R."/>
            <person name="Ravi A."/>
            <person name="Getino M."/>
            <person name="Pursley I."/>
            <person name="Horton D.L."/>
            <person name="Alikhan N.F."/>
            <person name="Baker D."/>
            <person name="Gharbi K."/>
            <person name="Hall N."/>
            <person name="Watson M."/>
            <person name="Adriaenssens E.M."/>
            <person name="Foster-Nyarko E."/>
            <person name="Jarju S."/>
            <person name="Secka A."/>
            <person name="Antonio M."/>
            <person name="Oren A."/>
            <person name="Chaudhuri R.R."/>
            <person name="La Ragione R."/>
            <person name="Hildebrand F."/>
            <person name="Pallen M.J."/>
        </authorList>
    </citation>
    <scope>NUCLEOTIDE SEQUENCE</scope>
    <source>
        <strain evidence="6">10532</strain>
    </source>
</reference>
<dbReference type="Proteomes" id="UP000823638">
    <property type="component" value="Unassembled WGS sequence"/>
</dbReference>
<dbReference type="Pfam" id="PF18603">
    <property type="entry name" value="LAL_C2"/>
    <property type="match status" value="1"/>
</dbReference>
<dbReference type="InterPro" id="IPR011761">
    <property type="entry name" value="ATP-grasp"/>
</dbReference>